<organism evidence="14 16">
    <name type="scientific">Staphylococcus caeli</name>
    <dbReference type="NCBI Taxonomy" id="2201815"/>
    <lineage>
        <taxon>Bacteria</taxon>
        <taxon>Bacillati</taxon>
        <taxon>Bacillota</taxon>
        <taxon>Bacilli</taxon>
        <taxon>Bacillales</taxon>
        <taxon>Staphylococcaceae</taxon>
        <taxon>Staphylococcus</taxon>
    </lineage>
</organism>
<dbReference type="EC" id="1.10.3.-" evidence="14"/>
<keyword evidence="15" id="KW-1185">Reference proteome</keyword>
<evidence type="ECO:0000256" key="12">
    <source>
        <dbReference type="PIRNR" id="PIRNR006446"/>
    </source>
</evidence>
<evidence type="ECO:0000256" key="3">
    <source>
        <dbReference type="ARBA" id="ARBA00022448"/>
    </source>
</evidence>
<feature type="transmembrane region" description="Helical" evidence="12">
    <location>
        <begin position="409"/>
        <end position="438"/>
    </location>
</feature>
<dbReference type="PIRSF" id="PIRSF006446">
    <property type="entry name" value="Cyt_quinol_oxidase_1"/>
    <property type="match status" value="1"/>
</dbReference>
<dbReference type="GO" id="GO:0019646">
    <property type="term" value="P:aerobic electron transport chain"/>
    <property type="evidence" value="ECO:0007669"/>
    <property type="project" value="InterPro"/>
</dbReference>
<evidence type="ECO:0000313" key="16">
    <source>
        <dbReference type="Proteomes" id="UP000095768"/>
    </source>
</evidence>
<evidence type="ECO:0000313" key="14">
    <source>
        <dbReference type="EMBL" id="SCS93501.1"/>
    </source>
</evidence>
<evidence type="ECO:0000256" key="5">
    <source>
        <dbReference type="ARBA" id="ARBA00022617"/>
    </source>
</evidence>
<feature type="transmembrane region" description="Helical" evidence="12">
    <location>
        <begin position="101"/>
        <end position="124"/>
    </location>
</feature>
<feature type="transmembrane region" description="Helical" evidence="12">
    <location>
        <begin position="20"/>
        <end position="48"/>
    </location>
</feature>
<gene>
    <name evidence="14" type="primary">cydA</name>
    <name evidence="14" type="ORF">SAMEA2297795_01424</name>
    <name evidence="13" type="ORF">SAMEA2297796_00595</name>
</gene>
<comment type="subcellular location">
    <subcellularLocation>
        <location evidence="1">Cell membrane</location>
        <topology evidence="1">Multi-pass membrane protein</topology>
    </subcellularLocation>
</comment>
<dbReference type="Proteomes" id="UP000095768">
    <property type="component" value="Unassembled WGS sequence"/>
</dbReference>
<feature type="transmembrane region" description="Helical" evidence="12">
    <location>
        <begin position="368"/>
        <end position="389"/>
    </location>
</feature>
<feature type="transmembrane region" description="Helical" evidence="12">
    <location>
        <begin position="232"/>
        <end position="252"/>
    </location>
</feature>
<reference evidence="14 16" key="1">
    <citation type="submission" date="2016-09" db="EMBL/GenBank/DDBJ databases">
        <authorList>
            <consortium name="Pathogen Informatics"/>
        </authorList>
    </citation>
    <scope>NUCLEOTIDE SEQUENCE [LARGE SCALE GENOMIC DNA]</scope>
    <source>
        <strain evidence="14 16">82B</strain>
    </source>
</reference>
<comment type="similarity">
    <text evidence="2 12">Belongs to the cytochrome ubiquinol oxidase subunit 1 family.</text>
</comment>
<proteinExistence type="inferred from homology"/>
<evidence type="ECO:0000256" key="6">
    <source>
        <dbReference type="ARBA" id="ARBA00022692"/>
    </source>
</evidence>
<evidence type="ECO:0000256" key="4">
    <source>
        <dbReference type="ARBA" id="ARBA00022475"/>
    </source>
</evidence>
<dbReference type="Proteomes" id="UP000095412">
    <property type="component" value="Unassembled WGS sequence"/>
</dbReference>
<feature type="transmembrane region" description="Helical" evidence="12">
    <location>
        <begin position="68"/>
        <end position="89"/>
    </location>
</feature>
<dbReference type="GO" id="GO:0070069">
    <property type="term" value="C:cytochrome complex"/>
    <property type="evidence" value="ECO:0007669"/>
    <property type="project" value="UniProtKB-UniRule"/>
</dbReference>
<evidence type="ECO:0000313" key="13">
    <source>
        <dbReference type="EMBL" id="SCS49818.1"/>
    </source>
</evidence>
<dbReference type="GO" id="GO:0020037">
    <property type="term" value="F:heme binding"/>
    <property type="evidence" value="ECO:0007669"/>
    <property type="project" value="TreeGrafter"/>
</dbReference>
<keyword evidence="8 12" id="KW-0249">Electron transport</keyword>
<evidence type="ECO:0000256" key="7">
    <source>
        <dbReference type="ARBA" id="ARBA00022723"/>
    </source>
</evidence>
<evidence type="ECO:0000256" key="1">
    <source>
        <dbReference type="ARBA" id="ARBA00004651"/>
    </source>
</evidence>
<keyword evidence="6 12" id="KW-0812">Transmembrane</keyword>
<evidence type="ECO:0000256" key="11">
    <source>
        <dbReference type="ARBA" id="ARBA00023136"/>
    </source>
</evidence>
<name>A0A1D4M4R7_9STAP</name>
<dbReference type="PANTHER" id="PTHR30365">
    <property type="entry name" value="CYTOCHROME D UBIQUINOL OXIDASE"/>
    <property type="match status" value="1"/>
</dbReference>
<keyword evidence="11 12" id="KW-0472">Membrane</keyword>
<feature type="transmembrane region" description="Helical" evidence="12">
    <location>
        <begin position="136"/>
        <end position="160"/>
    </location>
</feature>
<feature type="transmembrane region" description="Helical" evidence="12">
    <location>
        <begin position="331"/>
        <end position="356"/>
    </location>
</feature>
<keyword evidence="4 12" id="KW-1003">Cell membrane</keyword>
<dbReference type="GO" id="GO:0005886">
    <property type="term" value="C:plasma membrane"/>
    <property type="evidence" value="ECO:0007669"/>
    <property type="project" value="UniProtKB-SubCell"/>
</dbReference>
<accession>A0A1D4M4R7</accession>
<reference evidence="13 15" key="2">
    <citation type="submission" date="2016-09" db="EMBL/GenBank/DDBJ databases">
        <authorList>
            <consortium name="Pathogen Informatics"/>
            <person name="Sun Q."/>
            <person name="Inoue M."/>
        </authorList>
    </citation>
    <scope>NUCLEOTIDE SEQUENCE [LARGE SCALE GENOMIC DNA]</scope>
    <source>
        <strain evidence="13 15">82C</strain>
    </source>
</reference>
<dbReference type="InterPro" id="IPR002585">
    <property type="entry name" value="Cyt-d_ubiquinol_oxidase_su_1"/>
</dbReference>
<dbReference type="GO" id="GO:0016682">
    <property type="term" value="F:oxidoreductase activity, acting on diphenols and related substances as donors, oxygen as acceptor"/>
    <property type="evidence" value="ECO:0007669"/>
    <property type="project" value="TreeGrafter"/>
</dbReference>
<dbReference type="GO" id="GO:0009055">
    <property type="term" value="F:electron transfer activity"/>
    <property type="evidence" value="ECO:0007669"/>
    <property type="project" value="UniProtKB-UniRule"/>
</dbReference>
<dbReference type="PANTHER" id="PTHR30365:SF14">
    <property type="entry name" value="CYTOCHROME BD MENAQUINOL OXIDASE SUBUNIT I-RELATED"/>
    <property type="match status" value="1"/>
</dbReference>
<keyword evidence="5 12" id="KW-0349">Heme</keyword>
<dbReference type="EMBL" id="FMPI01000003">
    <property type="protein sequence ID" value="SCS49818.1"/>
    <property type="molecule type" value="Genomic_DNA"/>
</dbReference>
<evidence type="ECO:0000256" key="9">
    <source>
        <dbReference type="ARBA" id="ARBA00022989"/>
    </source>
</evidence>
<keyword evidence="14" id="KW-0560">Oxidoreductase</keyword>
<dbReference type="GO" id="GO:0046872">
    <property type="term" value="F:metal ion binding"/>
    <property type="evidence" value="ECO:0007669"/>
    <property type="project" value="UniProtKB-UniRule"/>
</dbReference>
<sequence>MSQINKKGDIMDSVELARFLTAMTLAVHIIFATIGVGMPVMFAIAEFIGIKKNNPIYTTLAKRWSKGYTITVAVGVVTGTIIGLQLSLLWPTFMQMGGHVIALPLFMETFAFFFEAIFLSIYLYTWDRFKGKWTHFLISIPVIIGGSFSAFFITAVNSFMNTPAGFEMKHGKMVNVEPLAAMFNDSFLIRSFHVVATAFMTMAFVLAAIAAFKLLKNKFKKDTEYHMKALKLTMILGVIFTLGSMLAGDLSAKFLHQEQPEKLAAYEWHFESESNADLVLFGSLDEKTQEVSGAIKIPGLLSFLADNSTKTEVKGLNEFPKELHPPMIVHYYFDLMVSMGVFCLVISGLFILTLIFKKLRKLTFSKPMLYGALLTGPAAMLAIEFGWFLTEQGRQPWMVRGYLKVADAATQAGGLTLVTILFGLLYFVLLFTSAYVLIRMFKEKPAYKDVESIAKERGDT</sequence>
<keyword evidence="7 12" id="KW-0479">Metal-binding</keyword>
<evidence type="ECO:0000256" key="10">
    <source>
        <dbReference type="ARBA" id="ARBA00023004"/>
    </source>
</evidence>
<evidence type="ECO:0000313" key="15">
    <source>
        <dbReference type="Proteomes" id="UP000095412"/>
    </source>
</evidence>
<protein>
    <submittedName>
        <fullName evidence="14">Cytochrome bd-type quinol oxidase subunit 1</fullName>
        <ecNumber evidence="14">1.10.3.-</ecNumber>
    </submittedName>
</protein>
<evidence type="ECO:0000256" key="8">
    <source>
        <dbReference type="ARBA" id="ARBA00022982"/>
    </source>
</evidence>
<dbReference type="Pfam" id="PF01654">
    <property type="entry name" value="Cyt_bd_oxida_I"/>
    <property type="match status" value="1"/>
</dbReference>
<keyword evidence="10 12" id="KW-0408">Iron</keyword>
<dbReference type="EMBL" id="FMPG01000004">
    <property type="protein sequence ID" value="SCS93501.1"/>
    <property type="molecule type" value="Genomic_DNA"/>
</dbReference>
<feature type="transmembrane region" description="Helical" evidence="12">
    <location>
        <begin position="192"/>
        <end position="212"/>
    </location>
</feature>
<dbReference type="AlphaFoldDB" id="A0A1D4M4R7"/>
<keyword evidence="9 12" id="KW-1133">Transmembrane helix</keyword>
<evidence type="ECO:0000256" key="2">
    <source>
        <dbReference type="ARBA" id="ARBA00009819"/>
    </source>
</evidence>
<keyword evidence="3 12" id="KW-0813">Transport</keyword>